<gene>
    <name evidence="1" type="ORF">HC175_19335</name>
</gene>
<reference evidence="1 2" key="1">
    <citation type="submission" date="2020-03" db="EMBL/GenBank/DDBJ databases">
        <title>Salinimicrobium sp. nov, isolated from SCS.</title>
        <authorList>
            <person name="Cao W.R."/>
        </authorList>
    </citation>
    <scope>NUCLEOTIDE SEQUENCE [LARGE SCALE GENOMIC DNA]</scope>
    <source>
        <strain evidence="2">J15B91</strain>
    </source>
</reference>
<name>A0ABX1D3N8_9FLAO</name>
<sequence length="114" mass="13418">MISAQDTSSEVLEAYNNMYDSYAKGTDEFFDYYEKDFVRVPTNGEVQKGVEGPRAEWNDFLKTHYLYLEEYGKPEIILSENQVVTIGDYTEYFIDRETKDSSYNRGVYIAAWRK</sequence>
<evidence type="ECO:0000313" key="2">
    <source>
        <dbReference type="Proteomes" id="UP000703674"/>
    </source>
</evidence>
<dbReference type="Proteomes" id="UP000703674">
    <property type="component" value="Unassembled WGS sequence"/>
</dbReference>
<accession>A0ABX1D3N8</accession>
<feature type="non-terminal residue" evidence="1">
    <location>
        <position position="114"/>
    </location>
</feature>
<evidence type="ECO:0000313" key="1">
    <source>
        <dbReference type="EMBL" id="NJW55069.1"/>
    </source>
</evidence>
<evidence type="ECO:0008006" key="3">
    <source>
        <dbReference type="Google" id="ProtNLM"/>
    </source>
</evidence>
<dbReference type="EMBL" id="JAAVJR010000774">
    <property type="protein sequence ID" value="NJW55069.1"/>
    <property type="molecule type" value="Genomic_DNA"/>
</dbReference>
<organism evidence="1 2">
    <name type="scientific">Salinimicrobium oceani</name>
    <dbReference type="NCBI Taxonomy" id="2722702"/>
    <lineage>
        <taxon>Bacteria</taxon>
        <taxon>Pseudomonadati</taxon>
        <taxon>Bacteroidota</taxon>
        <taxon>Flavobacteriia</taxon>
        <taxon>Flavobacteriales</taxon>
        <taxon>Flavobacteriaceae</taxon>
        <taxon>Salinimicrobium</taxon>
    </lineage>
</organism>
<keyword evidence="2" id="KW-1185">Reference proteome</keyword>
<dbReference type="Gene3D" id="3.10.450.50">
    <property type="match status" value="1"/>
</dbReference>
<comment type="caution">
    <text evidence="1">The sequence shown here is derived from an EMBL/GenBank/DDBJ whole genome shotgun (WGS) entry which is preliminary data.</text>
</comment>
<protein>
    <recommendedName>
        <fullName evidence="3">SnoaL-like domain-containing protein</fullName>
    </recommendedName>
</protein>
<proteinExistence type="predicted"/>
<dbReference type="RefSeq" id="WP_168139767.1">
    <property type="nucleotide sequence ID" value="NZ_JAAVJR010000774.1"/>
</dbReference>
<dbReference type="InterPro" id="IPR032710">
    <property type="entry name" value="NTF2-like_dom_sf"/>
</dbReference>
<dbReference type="SUPFAM" id="SSF54427">
    <property type="entry name" value="NTF2-like"/>
    <property type="match status" value="1"/>
</dbReference>